<dbReference type="Pfam" id="PF17389">
    <property type="entry name" value="Bac_rhamnosid6H"/>
    <property type="match status" value="1"/>
</dbReference>
<dbReference type="PANTHER" id="PTHR34987">
    <property type="entry name" value="C, PUTATIVE (AFU_ORTHOLOGUE AFUA_3G02880)-RELATED"/>
    <property type="match status" value="1"/>
</dbReference>
<dbReference type="STRING" id="104259.A0A0F7V9A5"/>
<dbReference type="EMBL" id="CDHK01000003">
    <property type="protein sequence ID" value="CEO58364.1"/>
    <property type="molecule type" value="Genomic_DNA"/>
</dbReference>
<gene>
    <name evidence="2" type="ORF">PMG11_03094</name>
</gene>
<dbReference type="InterPro" id="IPR008928">
    <property type="entry name" value="6-hairpin_glycosidase_sf"/>
</dbReference>
<accession>A0A0F7V9A5</accession>
<dbReference type="SUPFAM" id="SSF48208">
    <property type="entry name" value="Six-hairpin glycosidases"/>
    <property type="match status" value="1"/>
</dbReference>
<dbReference type="InterPro" id="IPR035396">
    <property type="entry name" value="Bac_rhamnosid6H"/>
</dbReference>
<name>A0A0F7V9A5_PENBI</name>
<evidence type="ECO:0000259" key="1">
    <source>
        <dbReference type="Pfam" id="PF17389"/>
    </source>
</evidence>
<dbReference type="Gene3D" id="2.60.420.10">
    <property type="entry name" value="Maltose phosphorylase, domain 3"/>
    <property type="match status" value="1"/>
</dbReference>
<reference evidence="3" key="1">
    <citation type="journal article" date="2015" name="Genome Announc.">
        <title>Draft genome sequence of the fungus Penicillium brasilianum MG11.</title>
        <authorList>
            <person name="Horn F."/>
            <person name="Linde J."/>
            <person name="Mattern D.J."/>
            <person name="Walther G."/>
            <person name="Guthke R."/>
            <person name="Brakhage A.A."/>
            <person name="Valiante V."/>
        </authorList>
    </citation>
    <scope>NUCLEOTIDE SEQUENCE [LARGE SCALE GENOMIC DNA]</scope>
    <source>
        <strain evidence="3">MG11</strain>
    </source>
</reference>
<sequence length="833" mass="94570">MALWIWHPEWAETSIETAGALVHFRKTVSISSVPSQPVYIQITADTKYKLYINSELLVIGPVKGDQHMWFYDEVDIQPFLKAGDNDINVQVLRLYHATSHGASFPRLPQPGLLIRQARLSEDVGFDIQSDKSWETVIDLSTRLPTNMPEDQFLQIYEQVDNSLAIEEPAWLAAKELDFPTSHGISAPWKLSPRLIPYPRYQAVPFKAIHNIESTVPRAEWEKALLAPHDGGCHSTILLPAGSRHHVELEAESHITAYLQFRFQRPFRFGSSLKVTYSESYEDMPEVIPWIRRKGNRLDTAKSIRGPEDQFFFGGTDATHLRSNPRYHQNCEDQEIFSPFHFRTFRFLAVDIEVTHQSDLVMDRIDLTTTNYPLEVIADVNVSPAGGLYRELWSTSLRTLKNCMHDCYEDCPFYEQLQYVMDARSSALFTYCVSGDDRLARQAILQIYNTFQPRIGLTASRAPAHQLQIIPHFSLFWIAMVTDHFEYFKDTEFTRQFIPVCDGVLESFARRIDPQVGLVRTSQNSDHWDFVDWAESWKPMGIPPAAERSGFQAFTNMLYVYSLRRISVVLIAIGRLGLAEEYEIRAKSVIKALKTYCFDGRFFTDGLSDSCNRQNDYSQTSQAWAVLCGAATDDLAVDIMVESTAATAGERSSQNFTPASTAMSFYVLRALSMAGGGIYEKRFHSIWEPWKTQLKQNLTTWVEDDVSNRSDCHAWGSSPLFEMVAEVAGVRMSAPGWEVIDFQPRLSLFSELNATIPFVRNGAPGLARVQWQYQGDNFGVSISLKLDSAETSTPAVRLISPDGHVEIIDSASKPIHRTIKSSLMREPFPRPLSS</sequence>
<dbReference type="Gene3D" id="1.50.10.10">
    <property type="match status" value="1"/>
</dbReference>
<protein>
    <recommendedName>
        <fullName evidence="1">Alpha-L-rhamnosidase six-hairpin glycosidase domain-containing protein</fullName>
    </recommendedName>
</protein>
<dbReference type="Proteomes" id="UP000042958">
    <property type="component" value="Unassembled WGS sequence"/>
</dbReference>
<dbReference type="Gene3D" id="2.60.120.260">
    <property type="entry name" value="Galactose-binding domain-like"/>
    <property type="match status" value="1"/>
</dbReference>
<dbReference type="PANTHER" id="PTHR34987:SF2">
    <property type="entry name" value="B, PUTATIVE (AFU_ORTHOLOGUE AFUA_7G05040)-RELATED"/>
    <property type="match status" value="1"/>
</dbReference>
<keyword evidence="3" id="KW-1185">Reference proteome</keyword>
<dbReference type="GO" id="GO:0003824">
    <property type="term" value="F:catalytic activity"/>
    <property type="evidence" value="ECO:0007669"/>
    <property type="project" value="UniProtKB-ARBA"/>
</dbReference>
<dbReference type="OrthoDB" id="6503935at2759"/>
<evidence type="ECO:0000313" key="2">
    <source>
        <dbReference type="EMBL" id="CEO58364.1"/>
    </source>
</evidence>
<organism evidence="2 3">
    <name type="scientific">Penicillium brasilianum</name>
    <dbReference type="NCBI Taxonomy" id="104259"/>
    <lineage>
        <taxon>Eukaryota</taxon>
        <taxon>Fungi</taxon>
        <taxon>Dikarya</taxon>
        <taxon>Ascomycota</taxon>
        <taxon>Pezizomycotina</taxon>
        <taxon>Eurotiomycetes</taxon>
        <taxon>Eurotiomycetidae</taxon>
        <taxon>Eurotiales</taxon>
        <taxon>Aspergillaceae</taxon>
        <taxon>Penicillium</taxon>
    </lineage>
</organism>
<dbReference type="GO" id="GO:0005975">
    <property type="term" value="P:carbohydrate metabolic process"/>
    <property type="evidence" value="ECO:0007669"/>
    <property type="project" value="InterPro"/>
</dbReference>
<feature type="domain" description="Alpha-L-rhamnosidase six-hairpin glycosidase" evidence="1">
    <location>
        <begin position="389"/>
        <end position="718"/>
    </location>
</feature>
<dbReference type="InterPro" id="IPR012341">
    <property type="entry name" value="6hp_glycosidase-like_sf"/>
</dbReference>
<evidence type="ECO:0000313" key="3">
    <source>
        <dbReference type="Proteomes" id="UP000042958"/>
    </source>
</evidence>
<proteinExistence type="predicted"/>
<dbReference type="AlphaFoldDB" id="A0A0F7V9A5"/>